<feature type="compositionally biased region" description="Low complexity" evidence="5">
    <location>
        <begin position="1506"/>
        <end position="1523"/>
    </location>
</feature>
<feature type="domain" description="Peptidase C50" evidence="6">
    <location>
        <begin position="2279"/>
        <end position="2401"/>
    </location>
</feature>
<dbReference type="GO" id="GO:0006508">
    <property type="term" value="P:proteolysis"/>
    <property type="evidence" value="ECO:0007669"/>
    <property type="project" value="InterPro"/>
</dbReference>
<evidence type="ECO:0000256" key="1">
    <source>
        <dbReference type="ARBA" id="ARBA00000451"/>
    </source>
</evidence>
<dbReference type="PANTHER" id="PTHR12792:SF0">
    <property type="entry name" value="SEPARIN"/>
    <property type="match status" value="1"/>
</dbReference>
<comment type="catalytic activity">
    <reaction evidence="1">
        <text>All bonds known to be hydrolyzed by this endopeptidase have arginine in P1 and an acidic residue in P4. P6 is often occupied by an acidic residue or by a hydroxy-amino-acid residue, the phosphorylation of which enhances cleavage.</text>
        <dbReference type="EC" id="3.4.22.49"/>
    </reaction>
</comment>
<dbReference type="GO" id="GO:0051307">
    <property type="term" value="P:meiotic chromosome separation"/>
    <property type="evidence" value="ECO:0007669"/>
    <property type="project" value="TreeGrafter"/>
</dbReference>
<comment type="caution">
    <text evidence="7">The sequence shown here is derived from an EMBL/GenBank/DDBJ whole genome shotgun (WGS) entry which is preliminary data.</text>
</comment>
<dbReference type="Proteomes" id="UP001280581">
    <property type="component" value="Unassembled WGS sequence"/>
</dbReference>
<dbReference type="Pfam" id="PF03568">
    <property type="entry name" value="Separin_C"/>
    <property type="match status" value="1"/>
</dbReference>
<dbReference type="GO" id="GO:0005634">
    <property type="term" value="C:nucleus"/>
    <property type="evidence" value="ECO:0007669"/>
    <property type="project" value="InterPro"/>
</dbReference>
<dbReference type="GO" id="GO:0044732">
    <property type="term" value="C:mitotic spindle pole body"/>
    <property type="evidence" value="ECO:0007669"/>
    <property type="project" value="TreeGrafter"/>
</dbReference>
<feature type="compositionally biased region" description="Low complexity" evidence="5">
    <location>
        <begin position="1703"/>
        <end position="1724"/>
    </location>
</feature>
<accession>A0AAN6RML5</accession>
<proteinExistence type="predicted"/>
<feature type="region of interest" description="Disordered" evidence="5">
    <location>
        <begin position="1"/>
        <end position="168"/>
    </location>
</feature>
<feature type="region of interest" description="Disordered" evidence="5">
    <location>
        <begin position="1506"/>
        <end position="1528"/>
    </location>
</feature>
<organism evidence="7 8">
    <name type="scientific">Pseudopithomyces chartarum</name>
    <dbReference type="NCBI Taxonomy" id="1892770"/>
    <lineage>
        <taxon>Eukaryota</taxon>
        <taxon>Fungi</taxon>
        <taxon>Dikarya</taxon>
        <taxon>Ascomycota</taxon>
        <taxon>Pezizomycotina</taxon>
        <taxon>Dothideomycetes</taxon>
        <taxon>Pleosporomycetidae</taxon>
        <taxon>Pleosporales</taxon>
        <taxon>Massarineae</taxon>
        <taxon>Didymosphaeriaceae</taxon>
        <taxon>Pseudopithomyces</taxon>
    </lineage>
</organism>
<name>A0AAN6RML5_9PLEO</name>
<feature type="region of interest" description="Disordered" evidence="5">
    <location>
        <begin position="467"/>
        <end position="538"/>
    </location>
</feature>
<feature type="compositionally biased region" description="Low complexity" evidence="5">
    <location>
        <begin position="2356"/>
        <end position="2366"/>
    </location>
</feature>
<feature type="region of interest" description="Disordered" evidence="5">
    <location>
        <begin position="2449"/>
        <end position="2479"/>
    </location>
</feature>
<evidence type="ECO:0000313" key="7">
    <source>
        <dbReference type="EMBL" id="KAK3217582.1"/>
    </source>
</evidence>
<sequence length="2515" mass="276871">MSSPPRTPTYGPSSSHRRHPSSLDMSHTTPSSKRNSYRRRSSGYSAITPRLSQEFDSPAHNFDGGGDNGLGNLADELGELDDWDEDEDGSGGDYEDDSDLPPEDANEIGVAVDHDGSANGVRDSGVAMQSSPGASRLSPQSAIKKQRHQRQHSLYDGSDYGDDSDLEANEGISPALEARMAAIESLARRGMEENGSPADGLIQRVTEQLRDLGSQIGIENGATRLKTAHDALTTHLTHQSRTLNSSTAILTGPRAILPSPDEISTLLPLITSTLTLIPHTSPQVLLALSQLTHSTRELLEHFSNVSDSLHMSRQKALEASRKLRSSKEQLAEWKKDTEIREMGGRHNGYSPHTNRQARRAMSKAAASKTRIENVETELKSTSTCTAATVAELQSLLYGDVAQTQKENVRGRNVKVTGARAAARSRPGTAASGRAEDVPANITPRQRYVVATQAVNTALKSLSEALKTPLVSRSTQPVAQSKIPANTQRAQKPGRAHSKSVSASQQPLKERPVSQVTNSTATAKTKSLRRSSSYSSFTTPDPGLVATAECARIAFAYLGSPEAVKSAGNNAPELTLEHGRLALIGKLVTHGLDNLAVKEMRLLKKRLERIILRDGKNEDVERPASQQAPAAEKESLASLLDYGDVEHSHPVVPIITNLQIYVLRVITRVKRPRLVEEAWKYLKMSYPSSPANLISHMAKEEQHRVKAARQLESLAQAILHLCPSISSSADAEQLHPSPDIVLCLQHLAFGVRQRWWSLARHQGDKSKELIEPFGKCLVAFTRRSTLPALKKYKLAESLYSNLLGTAENTDFTKRDEDHTARARNSTLASLARAAELPDEALQWLGTSSSEAGAEESPVASAIRSVRVAAMRLEACLKNKPSVHQDSAVEAALEAFSGNLNGGAKDLETLFMEAHTLRRVATKMILVKSSTESTDEASAVQQQCLRIIAASIRFSRRFIGCRPPDESSQSRKATFDTHLVMATKLIRSMVDSVSACCRLPPTPNTWKEVDVLIQDTVRFVSQVEENAGDNEAVESILQITSQSPFVKFSNLYWSFRRPLQKAEDSSRLVLKTMQRSTGLLESREKEEKDAGQLGHKMEQLGEMLASLDQVQESRDVFRQCIVLLLDEAFVSTIAEITSHQRLSHAFGNTQTLDDLGRLLKTYIRSFAKHGLSDTTEVAFFDNDELTVSVRGALLEFQLETYLQILSKNRTWNASLNSSVRTLVECLSSIYEPTLFPIRRQRLHLLLLQLSHGYPDIASDVYVRENFEANTSVDITQSEDKELVRYADHMKAILSLKTLLQKNELETQKIQECFGTWQSIIDAVTSWTDITGRIDDAEYWLEAMQATIDLLCAKGEEYQALPVMHMVVRALELQKSSDPSRLVLASCALGLQFLRLGYSGKAGLAFAKAEALLSSEYASTEAKLRWHLGYAEYLLEIGNVAKCQATLVTAEALARDDSGFMDLSKSSTPLSGRSAHGDHKSAAKYARQAVLVNRRIWAALEANAAARKAASANQEESSGSSDPLSSTRDEKGAPVISSITHEALKGPDFWSLIPSLYKALMQHSAVIASQGLLDEAIYMIQQAEKVAAAVGSRTLLIDNASRLAEIWIQSGRPDKAQPILDGLDVSDTSKHLSSVPYHLSLARMHNASQRYEDEVAEYDTLEKLLRHLTSPAYLTSLESFTSDLDALSINVSALTLNEPADQAKPARGTRTRATAGRAASKPAARTTRTTRKAPLKAAPTAVSKVQKKAISAGSETSSIGDQCTSLLTLYAEVTYRRVATYLLQGDVGKAMDVLSKLEMEKEDRDGSHAWVHFKAMLAQAIKSIADDFTFNTLPESTIAFPSIPPKDRQSSEGVAKRPVIKPPTKVARGKRQAPAGEDFVQLIQSAREKLVDAHSRYATAASNHIFRQLSAALSQATVLLSAVSQGRIRGSIHPLYSAYMSELPKQHALALAQGSVEVDHEPMSREVYLQWPTPVMESLVLESPANFQHDYIDIIPETWAAVSLALSEEQDEIYITRYERNSSPFVLKLPLARHSSRDLDEEEFTFVDGKREMEEIIELSDFTTRNAKNLTTKESKKQWWEDREALDTKLRELLINIENIWLGGFKGIFSDHARQPALLARFRKSFDNILSRHLPSRQKKSSQKPPILDPRVLDLFIGLGNASDPTLDLDEPLTDLIYFVVDILHFNGEPNAYDEIDFDALVLETHDALRAYHDNAQRRSDPSHTILILDKNLHMLPWESLPCLENLSISRLPSLAALRSRLLAARQPRNKDAPPGHYISVGEGGTSILNPSGDLKHTSQTLKPHLDTIPGVWTHIRDRPPSENEFEAALREKALLLYFGHGSGNQYVRCKTVKKLYLSSSSSSSTPSSPMEPETGNENESKPPCATSLLFGCSSVHLSENGIYEPSGMLAAYLTAGAPAVLGMLWDVTDRDCDRLAGRVGEVWGLWGSSSSTLSSSVLGGGDVEGGRDEAPPTARKRKGKGKVDIEAKSAYAFFDPQPPVWLYHIEEVPMWLSKEIE</sequence>
<dbReference type="GO" id="GO:0005737">
    <property type="term" value="C:cytoplasm"/>
    <property type="evidence" value="ECO:0007669"/>
    <property type="project" value="TreeGrafter"/>
</dbReference>
<dbReference type="EMBL" id="WVTA01000001">
    <property type="protein sequence ID" value="KAK3217582.1"/>
    <property type="molecule type" value="Genomic_DNA"/>
</dbReference>
<dbReference type="EC" id="3.4.22.49" evidence="2"/>
<dbReference type="PANTHER" id="PTHR12792">
    <property type="entry name" value="EXTRA SPINDLE POLES 1-RELATED"/>
    <property type="match status" value="1"/>
</dbReference>
<dbReference type="InterPro" id="IPR030397">
    <property type="entry name" value="SEPARIN_core_dom"/>
</dbReference>
<dbReference type="GO" id="GO:0072686">
    <property type="term" value="C:mitotic spindle"/>
    <property type="evidence" value="ECO:0007669"/>
    <property type="project" value="TreeGrafter"/>
</dbReference>
<evidence type="ECO:0000313" key="8">
    <source>
        <dbReference type="Proteomes" id="UP001280581"/>
    </source>
</evidence>
<feature type="compositionally biased region" description="Polar residues" evidence="5">
    <location>
        <begin position="470"/>
        <end position="489"/>
    </location>
</feature>
<dbReference type="GO" id="GO:0004197">
    <property type="term" value="F:cysteine-type endopeptidase activity"/>
    <property type="evidence" value="ECO:0007669"/>
    <property type="project" value="InterPro"/>
</dbReference>
<gene>
    <name evidence="7" type="ORF">GRF29_1g3496774</name>
</gene>
<dbReference type="PROSITE" id="PS51700">
    <property type="entry name" value="SEPARIN"/>
    <property type="match status" value="1"/>
</dbReference>
<feature type="compositionally biased region" description="Acidic residues" evidence="5">
    <location>
        <begin position="76"/>
        <end position="106"/>
    </location>
</feature>
<feature type="region of interest" description="Disordered" evidence="5">
    <location>
        <begin position="1697"/>
        <end position="1734"/>
    </location>
</feature>
<reference evidence="7 8" key="1">
    <citation type="submission" date="2021-02" db="EMBL/GenBank/DDBJ databases">
        <title>Genome assembly of Pseudopithomyces chartarum.</title>
        <authorList>
            <person name="Jauregui R."/>
            <person name="Singh J."/>
            <person name="Voisey C."/>
        </authorList>
    </citation>
    <scope>NUCLEOTIDE SEQUENCE [LARGE SCALE GENOMIC DNA]</scope>
    <source>
        <strain evidence="7 8">AGR01</strain>
    </source>
</reference>
<keyword evidence="3" id="KW-0378">Hydrolase</keyword>
<protein>
    <recommendedName>
        <fullName evidence="2">separase</fullName>
        <ecNumber evidence="2">3.4.22.49</ecNumber>
    </recommendedName>
</protein>
<evidence type="ECO:0000256" key="2">
    <source>
        <dbReference type="ARBA" id="ARBA00012489"/>
    </source>
</evidence>
<evidence type="ECO:0000259" key="6">
    <source>
        <dbReference type="PROSITE" id="PS51700"/>
    </source>
</evidence>
<feature type="compositionally biased region" description="Acidic residues" evidence="5">
    <location>
        <begin position="159"/>
        <end position="168"/>
    </location>
</feature>
<feature type="region of interest" description="Disordered" evidence="5">
    <location>
        <begin position="2356"/>
        <end position="2380"/>
    </location>
</feature>
<feature type="region of interest" description="Disordered" evidence="5">
    <location>
        <begin position="411"/>
        <end position="438"/>
    </location>
</feature>
<feature type="compositionally biased region" description="Polar residues" evidence="5">
    <location>
        <begin position="513"/>
        <end position="524"/>
    </location>
</feature>
<dbReference type="InterPro" id="IPR005314">
    <property type="entry name" value="Peptidase_C50"/>
</dbReference>
<feature type="region of interest" description="Disordered" evidence="5">
    <location>
        <begin position="1838"/>
        <end position="1870"/>
    </location>
</feature>
<feature type="compositionally biased region" description="Polar residues" evidence="5">
    <location>
        <begin position="127"/>
        <end position="143"/>
    </location>
</feature>
<evidence type="ECO:0000256" key="4">
    <source>
        <dbReference type="ARBA" id="ARBA00022829"/>
    </source>
</evidence>
<evidence type="ECO:0000256" key="5">
    <source>
        <dbReference type="SAM" id="MobiDB-lite"/>
    </source>
</evidence>
<keyword evidence="8" id="KW-1185">Reference proteome</keyword>
<keyword evidence="4" id="KW-0159">Chromosome partition</keyword>
<evidence type="ECO:0000256" key="3">
    <source>
        <dbReference type="ARBA" id="ARBA00022801"/>
    </source>
</evidence>